<organism evidence="2 3">
    <name type="scientific">Holdemania filiformis</name>
    <dbReference type="NCBI Taxonomy" id="61171"/>
    <lineage>
        <taxon>Bacteria</taxon>
        <taxon>Bacillati</taxon>
        <taxon>Bacillota</taxon>
        <taxon>Erysipelotrichia</taxon>
        <taxon>Erysipelotrichales</taxon>
        <taxon>Erysipelotrichaceae</taxon>
        <taxon>Holdemania</taxon>
    </lineage>
</organism>
<keyword evidence="1" id="KW-0472">Membrane</keyword>
<gene>
    <name evidence="2" type="ORF">DWY25_15315</name>
</gene>
<keyword evidence="1" id="KW-0812">Transmembrane</keyword>
<feature type="transmembrane region" description="Helical" evidence="1">
    <location>
        <begin position="41"/>
        <end position="62"/>
    </location>
</feature>
<feature type="transmembrane region" description="Helical" evidence="1">
    <location>
        <begin position="74"/>
        <end position="93"/>
    </location>
</feature>
<keyword evidence="1" id="KW-1133">Transmembrane helix</keyword>
<dbReference type="AlphaFoldDB" id="A0A412FLD1"/>
<sequence length="131" mass="14573">MKKLINTAFVYALGAMAAGVFFREVTRMLNYTSRTYLSLAHGHLFLLGTLFFLIVALLSKFIDFAETGSFRKAYLVYNVGLIWTVALFLVHGWMEVQGMEVGAMIAGIAGLGHILWGVGLVWILNLIRSRA</sequence>
<proteinExistence type="predicted"/>
<dbReference type="RefSeq" id="WP_006061117.1">
    <property type="nucleotide sequence ID" value="NZ_CABJCV010000025.1"/>
</dbReference>
<keyword evidence="3" id="KW-1185">Reference proteome</keyword>
<dbReference type="Proteomes" id="UP000284178">
    <property type="component" value="Unassembled WGS sequence"/>
</dbReference>
<comment type="caution">
    <text evidence="2">The sequence shown here is derived from an EMBL/GenBank/DDBJ whole genome shotgun (WGS) entry which is preliminary data.</text>
</comment>
<dbReference type="InterPro" id="IPR021299">
    <property type="entry name" value="DUF2871"/>
</dbReference>
<protein>
    <submittedName>
        <fullName evidence="2">DUF2871 domain-containing protein</fullName>
    </submittedName>
</protein>
<evidence type="ECO:0000256" key="1">
    <source>
        <dbReference type="SAM" id="Phobius"/>
    </source>
</evidence>
<dbReference type="EMBL" id="QRUP01000025">
    <property type="protein sequence ID" value="RGR68940.1"/>
    <property type="molecule type" value="Genomic_DNA"/>
</dbReference>
<reference evidence="2 3" key="1">
    <citation type="submission" date="2018-08" db="EMBL/GenBank/DDBJ databases">
        <title>A genome reference for cultivated species of the human gut microbiota.</title>
        <authorList>
            <person name="Zou Y."/>
            <person name="Xue W."/>
            <person name="Luo G."/>
        </authorList>
    </citation>
    <scope>NUCLEOTIDE SEQUENCE [LARGE SCALE GENOMIC DNA]</scope>
    <source>
        <strain evidence="2 3">AF24-29</strain>
    </source>
</reference>
<evidence type="ECO:0000313" key="3">
    <source>
        <dbReference type="Proteomes" id="UP000284178"/>
    </source>
</evidence>
<feature type="transmembrane region" description="Helical" evidence="1">
    <location>
        <begin position="105"/>
        <end position="127"/>
    </location>
</feature>
<evidence type="ECO:0000313" key="2">
    <source>
        <dbReference type="EMBL" id="RGR68940.1"/>
    </source>
</evidence>
<dbReference type="GeneID" id="83016767"/>
<accession>A0A412FLD1</accession>
<dbReference type="Pfam" id="PF11070">
    <property type="entry name" value="DUF2871"/>
    <property type="match status" value="1"/>
</dbReference>
<name>A0A412FLD1_9FIRM</name>